<dbReference type="EMBL" id="JARAKH010000023">
    <property type="protein sequence ID" value="KAK8391880.1"/>
    <property type="molecule type" value="Genomic_DNA"/>
</dbReference>
<keyword evidence="2" id="KW-1185">Reference proteome</keyword>
<protein>
    <submittedName>
        <fullName evidence="1">Uncharacterized protein</fullName>
    </submittedName>
</protein>
<dbReference type="AlphaFoldDB" id="A0AAW0TWM8"/>
<organism evidence="1 2">
    <name type="scientific">Scylla paramamosain</name>
    <name type="common">Mud crab</name>
    <dbReference type="NCBI Taxonomy" id="85552"/>
    <lineage>
        <taxon>Eukaryota</taxon>
        <taxon>Metazoa</taxon>
        <taxon>Ecdysozoa</taxon>
        <taxon>Arthropoda</taxon>
        <taxon>Crustacea</taxon>
        <taxon>Multicrustacea</taxon>
        <taxon>Malacostraca</taxon>
        <taxon>Eumalacostraca</taxon>
        <taxon>Eucarida</taxon>
        <taxon>Decapoda</taxon>
        <taxon>Pleocyemata</taxon>
        <taxon>Brachyura</taxon>
        <taxon>Eubrachyura</taxon>
        <taxon>Portunoidea</taxon>
        <taxon>Portunidae</taxon>
        <taxon>Portuninae</taxon>
        <taxon>Scylla</taxon>
    </lineage>
</organism>
<evidence type="ECO:0000313" key="2">
    <source>
        <dbReference type="Proteomes" id="UP001487740"/>
    </source>
</evidence>
<comment type="caution">
    <text evidence="1">The sequence shown here is derived from an EMBL/GenBank/DDBJ whole genome shotgun (WGS) entry which is preliminary data.</text>
</comment>
<accession>A0AAW0TWM8</accession>
<evidence type="ECO:0000313" key="1">
    <source>
        <dbReference type="EMBL" id="KAK8391880.1"/>
    </source>
</evidence>
<gene>
    <name evidence="1" type="ORF">O3P69_017478</name>
</gene>
<proteinExistence type="predicted"/>
<sequence length="185" mass="20435">MVTYPGQLSEVSLSSPLHTTTTITTTPPGVLQECPWSASCPWQPCRRPPPPPIPSCSASGSRVAVRRVREYRERQRSSASTDLDYLCAAARTAHSGLRLYLLITTPSPPTPTPPKPALVPLLGRRLGEAGTFEQHATHQRDGSADKFMDHLEIRIKSCSDSQDSDVMPHRWTQVLLIDSQRLREG</sequence>
<reference evidence="1 2" key="1">
    <citation type="submission" date="2023-03" db="EMBL/GenBank/DDBJ databases">
        <title>High-quality genome of Scylla paramamosain provides insights in environmental adaptation.</title>
        <authorList>
            <person name="Zhang L."/>
        </authorList>
    </citation>
    <scope>NUCLEOTIDE SEQUENCE [LARGE SCALE GENOMIC DNA]</scope>
    <source>
        <strain evidence="1">LZ_2023a</strain>
        <tissue evidence="1">Muscle</tissue>
    </source>
</reference>
<name>A0AAW0TWM8_SCYPA</name>
<dbReference type="Proteomes" id="UP001487740">
    <property type="component" value="Unassembled WGS sequence"/>
</dbReference>